<dbReference type="InterPro" id="IPR010896">
    <property type="entry name" value="NUMOD1"/>
</dbReference>
<dbReference type="Pfam" id="PF13392">
    <property type="entry name" value="HNH_3"/>
    <property type="match status" value="1"/>
</dbReference>
<evidence type="ECO:0000259" key="1">
    <source>
        <dbReference type="Pfam" id="PF07453"/>
    </source>
</evidence>
<evidence type="ECO:0000259" key="2">
    <source>
        <dbReference type="Pfam" id="PF13392"/>
    </source>
</evidence>
<accession>A0A249XXK7</accession>
<proteinExistence type="predicted"/>
<reference evidence="3 4" key="1">
    <citation type="submission" date="2017-04" db="EMBL/GenBank/DDBJ databases">
        <title>Complete Genome Sequence of Lytic Bacteriophage EF1 Infecting Enterococcus faecalis Isolates.</title>
        <authorList>
            <person name="Kim D."/>
            <person name="Kim Y.J."/>
            <person name="Han B.K."/>
            <person name="Kim H."/>
        </authorList>
    </citation>
    <scope>NUCLEOTIDE SEQUENCE [LARGE SCALE GENOMIC DNA]</scope>
</reference>
<dbReference type="Gene3D" id="3.90.75.20">
    <property type="match status" value="1"/>
</dbReference>
<evidence type="ECO:0000313" key="3">
    <source>
        <dbReference type="EMBL" id="ASZ76708.1"/>
    </source>
</evidence>
<dbReference type="InterPro" id="IPR003647">
    <property type="entry name" value="Intron_nuc_1_rpt"/>
</dbReference>
<dbReference type="Proteomes" id="UP000260005">
    <property type="component" value="Segment"/>
</dbReference>
<dbReference type="GO" id="GO:0004519">
    <property type="term" value="F:endonuclease activity"/>
    <property type="evidence" value="ECO:0007669"/>
    <property type="project" value="UniProtKB-KW"/>
</dbReference>
<dbReference type="InterPro" id="IPR003615">
    <property type="entry name" value="HNH_nuc"/>
</dbReference>
<name>A0A249XXK7_9CAUD</name>
<evidence type="ECO:0000313" key="4">
    <source>
        <dbReference type="Proteomes" id="UP000260005"/>
    </source>
</evidence>
<keyword evidence="4" id="KW-1185">Reference proteome</keyword>
<feature type="domain" description="HNH nuclease" evidence="2">
    <location>
        <begin position="83"/>
        <end position="126"/>
    </location>
</feature>
<keyword evidence="3" id="KW-0255">Endonuclease</keyword>
<dbReference type="SUPFAM" id="SSF54060">
    <property type="entry name" value="His-Me finger endonucleases"/>
    <property type="match status" value="1"/>
</dbReference>
<dbReference type="Gene3D" id="1.10.10.10">
    <property type="entry name" value="Winged helix-like DNA-binding domain superfamily/Winged helix DNA-binding domain"/>
    <property type="match status" value="1"/>
</dbReference>
<feature type="domain" description="Nuclease-associated modular DNA-binding 1" evidence="1">
    <location>
        <begin position="156"/>
        <end position="182"/>
    </location>
</feature>
<keyword evidence="3" id="KW-0540">Nuclease</keyword>
<dbReference type="InterPro" id="IPR036388">
    <property type="entry name" value="WH-like_DNA-bd_sf"/>
</dbReference>
<keyword evidence="3" id="KW-0378">Hydrolase</keyword>
<protein>
    <submittedName>
        <fullName evidence="3">HNH homing endonuclease</fullName>
    </submittedName>
</protein>
<dbReference type="InterPro" id="IPR044925">
    <property type="entry name" value="His-Me_finger_sf"/>
</dbReference>
<dbReference type="Pfam" id="PF07453">
    <property type="entry name" value="NUMOD1"/>
    <property type="match status" value="1"/>
</dbReference>
<organism evidence="3 4">
    <name type="scientific">Enterococcus phage EF1</name>
    <dbReference type="NCBI Taxonomy" id="2025813"/>
    <lineage>
        <taxon>Viruses</taxon>
        <taxon>Duplodnaviria</taxon>
        <taxon>Heunggongvirae</taxon>
        <taxon>Uroviricota</taxon>
        <taxon>Caudoviricetes</taxon>
    </lineage>
</organism>
<dbReference type="SMART" id="SM00497">
    <property type="entry name" value="IENR1"/>
    <property type="match status" value="2"/>
</dbReference>
<sequence length="267" mass="30811">MLIPCQDEFLQKLARKESYLKLPKTAVKIKGSKDHWVDINGDIYALNGRNNQKKYLFKKTQFTVHGYKYCGINYIGKGVVNKRVHRLVAEAFIPNPNNYNIVGHKNNIKSDNRVENLYWTTTSENTKKAFDDGLAKNAKGAEDSQSIPVLMFCTKTNKLINSFGSISEASRETGIDKTTISRQARYKRPCRKEFYFRFPDDADALENQSLIGMFDFDSDRLIRTFINSGDAHKETGIPKRTICDQVKKNRKPIRKYLQVYFLKIENS</sequence>
<dbReference type="EMBL" id="MF001358">
    <property type="protein sequence ID" value="ASZ76708.1"/>
    <property type="molecule type" value="Genomic_DNA"/>
</dbReference>